<evidence type="ECO:0000256" key="3">
    <source>
        <dbReference type="ARBA" id="ARBA00022989"/>
    </source>
</evidence>
<gene>
    <name evidence="7" type="ORF">CHIRRI_LOCUS1941</name>
</gene>
<keyword evidence="3 6" id="KW-1133">Transmembrane helix</keyword>
<dbReference type="EMBL" id="OU895877">
    <property type="protein sequence ID" value="CAG9798966.1"/>
    <property type="molecule type" value="Genomic_DNA"/>
</dbReference>
<name>A0A9N9RLM8_9DIPT</name>
<dbReference type="PANTHER" id="PTHR19139:SF270">
    <property type="entry name" value="ENTOMOGLYCEROPORIN 1-RELATED"/>
    <property type="match status" value="1"/>
</dbReference>
<feature type="transmembrane region" description="Helical" evidence="6">
    <location>
        <begin position="86"/>
        <end position="107"/>
    </location>
</feature>
<dbReference type="PROSITE" id="PS51257">
    <property type="entry name" value="PROKAR_LIPOPROTEIN"/>
    <property type="match status" value="1"/>
</dbReference>
<accession>A0A9N9RLM8</accession>
<comment type="subcellular location">
    <subcellularLocation>
        <location evidence="1">Membrane</location>
        <topology evidence="1">Multi-pass membrane protein</topology>
    </subcellularLocation>
</comment>
<evidence type="ECO:0000256" key="2">
    <source>
        <dbReference type="ARBA" id="ARBA00022692"/>
    </source>
</evidence>
<reference evidence="7" key="2">
    <citation type="submission" date="2022-10" db="EMBL/GenBank/DDBJ databases">
        <authorList>
            <consortium name="ENA_rothamsted_submissions"/>
            <consortium name="culmorum"/>
            <person name="King R."/>
        </authorList>
    </citation>
    <scope>NUCLEOTIDE SEQUENCE</scope>
</reference>
<protein>
    <recommendedName>
        <fullName evidence="9">Aquaporin</fullName>
    </recommendedName>
</protein>
<feature type="transmembrane region" description="Helical" evidence="6">
    <location>
        <begin position="43"/>
        <end position="65"/>
    </location>
</feature>
<keyword evidence="8" id="KW-1185">Reference proteome</keyword>
<feature type="transmembrane region" description="Helical" evidence="6">
    <location>
        <begin position="165"/>
        <end position="186"/>
    </location>
</feature>
<feature type="transmembrane region" description="Helical" evidence="6">
    <location>
        <begin position="206"/>
        <end position="227"/>
    </location>
</feature>
<dbReference type="OrthoDB" id="3222at2759"/>
<dbReference type="InterPro" id="IPR034294">
    <property type="entry name" value="Aquaporin_transptr"/>
</dbReference>
<evidence type="ECO:0000256" key="1">
    <source>
        <dbReference type="ARBA" id="ARBA00004141"/>
    </source>
</evidence>
<dbReference type="InterPro" id="IPR023271">
    <property type="entry name" value="Aquaporin-like"/>
</dbReference>
<feature type="transmembrane region" description="Helical" evidence="6">
    <location>
        <begin position="135"/>
        <end position="153"/>
    </location>
</feature>
<keyword evidence="4 6" id="KW-0472">Membrane</keyword>
<proteinExistence type="inferred from homology"/>
<comment type="similarity">
    <text evidence="5">Belongs to the MIP/aquaporin (TC 1.A.8) family.</text>
</comment>
<dbReference type="Gene3D" id="1.20.1080.10">
    <property type="entry name" value="Glycerol uptake facilitator protein"/>
    <property type="match status" value="1"/>
</dbReference>
<evidence type="ECO:0000256" key="6">
    <source>
        <dbReference type="SAM" id="Phobius"/>
    </source>
</evidence>
<dbReference type="GO" id="GO:0005886">
    <property type="term" value="C:plasma membrane"/>
    <property type="evidence" value="ECO:0007669"/>
    <property type="project" value="TreeGrafter"/>
</dbReference>
<evidence type="ECO:0008006" key="9">
    <source>
        <dbReference type="Google" id="ProtNLM"/>
    </source>
</evidence>
<dbReference type="InterPro" id="IPR000425">
    <property type="entry name" value="MIP"/>
</dbReference>
<dbReference type="Proteomes" id="UP001153620">
    <property type="component" value="Chromosome 1"/>
</dbReference>
<dbReference type="GO" id="GO:0015267">
    <property type="term" value="F:channel activity"/>
    <property type="evidence" value="ECO:0007669"/>
    <property type="project" value="InterPro"/>
</dbReference>
<dbReference type="SUPFAM" id="SSF81338">
    <property type="entry name" value="Aquaporin-like"/>
    <property type="match status" value="1"/>
</dbReference>
<keyword evidence="2 5" id="KW-0812">Transmembrane</keyword>
<organism evidence="7 8">
    <name type="scientific">Chironomus riparius</name>
    <dbReference type="NCBI Taxonomy" id="315576"/>
    <lineage>
        <taxon>Eukaryota</taxon>
        <taxon>Metazoa</taxon>
        <taxon>Ecdysozoa</taxon>
        <taxon>Arthropoda</taxon>
        <taxon>Hexapoda</taxon>
        <taxon>Insecta</taxon>
        <taxon>Pterygota</taxon>
        <taxon>Neoptera</taxon>
        <taxon>Endopterygota</taxon>
        <taxon>Diptera</taxon>
        <taxon>Nematocera</taxon>
        <taxon>Chironomoidea</taxon>
        <taxon>Chironomidae</taxon>
        <taxon>Chironominae</taxon>
        <taxon>Chironomus</taxon>
    </lineage>
</organism>
<dbReference type="AlphaFoldDB" id="A0A9N9RLM8"/>
<reference evidence="7" key="1">
    <citation type="submission" date="2022-01" db="EMBL/GenBank/DDBJ databases">
        <authorList>
            <person name="King R."/>
        </authorList>
    </citation>
    <scope>NUCLEOTIDE SEQUENCE</scope>
</reference>
<feature type="transmembrane region" description="Helical" evidence="6">
    <location>
        <begin position="12"/>
        <end position="37"/>
    </location>
</feature>
<evidence type="ECO:0000256" key="5">
    <source>
        <dbReference type="RuleBase" id="RU000477"/>
    </source>
</evidence>
<evidence type="ECO:0000313" key="7">
    <source>
        <dbReference type="EMBL" id="CAG9798966.1"/>
    </source>
</evidence>
<sequence>MFSNQQKVIKLITFFFSELLATATLVFLGCLGCVDNYPGFEPTHLTICLMFGFAVMMALNIFMCVSGAHINPIISMAAVIYKLLDVFTAIIYVIGQLCGALLGYWLVRISIEDKYLKNPNGFCLNKPGLDIGRSFVVEFISSFLFMLVVCSIWDPRNKHLHDSFTLKFGFVVTLLAFVGGNFGGGSMNPARSFAPAIYNWNWENHWIYWVAPTTASLAATLIFRFGFYKAEEKVDEVFITNIISEDKNREEI</sequence>
<evidence type="ECO:0000256" key="4">
    <source>
        <dbReference type="ARBA" id="ARBA00023136"/>
    </source>
</evidence>
<keyword evidence="5" id="KW-0813">Transport</keyword>
<dbReference type="PANTHER" id="PTHR19139">
    <property type="entry name" value="AQUAPORIN TRANSPORTER"/>
    <property type="match status" value="1"/>
</dbReference>
<evidence type="ECO:0000313" key="8">
    <source>
        <dbReference type="Proteomes" id="UP001153620"/>
    </source>
</evidence>
<dbReference type="Pfam" id="PF00230">
    <property type="entry name" value="MIP"/>
    <property type="match status" value="1"/>
</dbReference>
<dbReference type="PRINTS" id="PR00783">
    <property type="entry name" value="MINTRINSICP"/>
</dbReference>